<dbReference type="EMBL" id="JAMXQU010000002">
    <property type="protein sequence ID" value="MCO6159048.1"/>
    <property type="molecule type" value="Genomic_DNA"/>
</dbReference>
<evidence type="ECO:0000256" key="2">
    <source>
        <dbReference type="HAMAP-Rule" id="MF_01940"/>
    </source>
</evidence>
<comment type="function">
    <text evidence="2">Hydrolyzes RNA 2',3'-cyclic phosphodiester to an RNA 2'-phosphomonoester.</text>
</comment>
<comment type="similarity">
    <text evidence="2">Belongs to the 2H phosphoesterase superfamily. ThpR family.</text>
</comment>
<dbReference type="PANTHER" id="PTHR35561">
    <property type="entry name" value="RNA 2',3'-CYCLIC PHOSPHODIESTERASE"/>
    <property type="match status" value="1"/>
</dbReference>
<reference evidence="4 5" key="1">
    <citation type="submission" date="2022-06" db="EMBL/GenBank/DDBJ databases">
        <title>Whole-genome of Asaia lannensis strain LMG 27011T.</title>
        <authorList>
            <person name="Sombolestani A."/>
        </authorList>
    </citation>
    <scope>NUCLEOTIDE SEQUENCE [LARGE SCALE GENOMIC DNA]</scope>
    <source>
        <strain evidence="4 5">NBRC 102526</strain>
    </source>
</reference>
<keyword evidence="1 2" id="KW-0378">Hydrolase</keyword>
<evidence type="ECO:0000256" key="1">
    <source>
        <dbReference type="ARBA" id="ARBA00022801"/>
    </source>
</evidence>
<organism evidence="4 5">
    <name type="scientific">Asaia lannensis NBRC 102526</name>
    <dbReference type="NCBI Taxonomy" id="1307926"/>
    <lineage>
        <taxon>Bacteria</taxon>
        <taxon>Pseudomonadati</taxon>
        <taxon>Pseudomonadota</taxon>
        <taxon>Alphaproteobacteria</taxon>
        <taxon>Acetobacterales</taxon>
        <taxon>Acetobacteraceae</taxon>
        <taxon>Asaia</taxon>
    </lineage>
</organism>
<evidence type="ECO:0000259" key="3">
    <source>
        <dbReference type="Pfam" id="PF02834"/>
    </source>
</evidence>
<gene>
    <name evidence="4" type="primary">thpR</name>
    <name evidence="4" type="ORF">NF685_03265</name>
</gene>
<feature type="domain" description="Phosphoesterase HXTX" evidence="3">
    <location>
        <begin position="8"/>
        <end position="69"/>
    </location>
</feature>
<comment type="catalytic activity">
    <reaction evidence="2">
        <text>a 3'-end 2',3'-cyclophospho-ribonucleotide-RNA + H2O = a 3'-end 2'-phospho-ribonucleotide-RNA + H(+)</text>
        <dbReference type="Rhea" id="RHEA:11828"/>
        <dbReference type="Rhea" id="RHEA-COMP:10464"/>
        <dbReference type="Rhea" id="RHEA-COMP:17353"/>
        <dbReference type="ChEBI" id="CHEBI:15377"/>
        <dbReference type="ChEBI" id="CHEBI:15378"/>
        <dbReference type="ChEBI" id="CHEBI:83064"/>
        <dbReference type="ChEBI" id="CHEBI:173113"/>
        <dbReference type="EC" id="3.1.4.58"/>
    </reaction>
</comment>
<proteinExistence type="inferred from homology"/>
<keyword evidence="5" id="KW-1185">Reference proteome</keyword>
<evidence type="ECO:0000313" key="4">
    <source>
        <dbReference type="EMBL" id="MCO6159048.1"/>
    </source>
</evidence>
<dbReference type="NCBIfam" id="TIGR02258">
    <property type="entry name" value="2_5_ligase"/>
    <property type="match status" value="1"/>
</dbReference>
<name>A0ABT1CDX4_9PROT</name>
<dbReference type="Proteomes" id="UP001523401">
    <property type="component" value="Unassembled WGS sequence"/>
</dbReference>
<feature type="active site" description="Proton donor" evidence="2">
    <location>
        <position position="36"/>
    </location>
</feature>
<dbReference type="HAMAP" id="MF_01940">
    <property type="entry name" value="RNA_CPDase"/>
    <property type="match status" value="1"/>
</dbReference>
<evidence type="ECO:0000313" key="5">
    <source>
        <dbReference type="Proteomes" id="UP001523401"/>
    </source>
</evidence>
<dbReference type="EC" id="3.1.4.58" evidence="2"/>
<dbReference type="RefSeq" id="WP_252848581.1">
    <property type="nucleotide sequence ID" value="NZ_BAPW01000012.1"/>
</dbReference>
<dbReference type="PANTHER" id="PTHR35561:SF1">
    <property type="entry name" value="RNA 2',3'-CYCLIC PHOSPHODIESTERASE"/>
    <property type="match status" value="1"/>
</dbReference>
<dbReference type="SUPFAM" id="SSF55144">
    <property type="entry name" value="LigT-like"/>
    <property type="match status" value="1"/>
</dbReference>
<dbReference type="InterPro" id="IPR014051">
    <property type="entry name" value="Phosphoesterase_HXTX"/>
</dbReference>
<sequence length="187" mass="21048">MRLFIALDLPSEHKRLLSALRRSLVGVTWYPPQTYHLTLRFIGEVRSRPAMEEIDHALSAIPVDPFDFAPATVGVDDLGPRPRLWAGIAPSPGLVTLQGRIEAALRRCGIAPEKRRFQPRIALGSTNGETGIDIVRWIQAHNLLRGKPVTMERFTLFRSHRTPDAPHYEACAEYPLDAMTFDSVEAW</sequence>
<dbReference type="Gene3D" id="3.90.1140.10">
    <property type="entry name" value="Cyclic phosphodiesterase"/>
    <property type="match status" value="1"/>
</dbReference>
<comment type="caution">
    <text evidence="2">Lacks conserved residue(s) required for the propagation of feature annotation.</text>
</comment>
<dbReference type="InterPro" id="IPR009097">
    <property type="entry name" value="Cyclic_Pdiesterase"/>
</dbReference>
<feature type="short sequence motif" description="HXTX 1" evidence="2">
    <location>
        <begin position="36"/>
        <end position="39"/>
    </location>
</feature>
<dbReference type="InterPro" id="IPR004175">
    <property type="entry name" value="RNA_CPDase"/>
</dbReference>
<protein>
    <recommendedName>
        <fullName evidence="2">RNA 2',3'-cyclic phosphodiesterase</fullName>
        <shortName evidence="2">RNA 2',3'-CPDase</shortName>
        <ecNumber evidence="2">3.1.4.58</ecNumber>
    </recommendedName>
</protein>
<dbReference type="Pfam" id="PF02834">
    <property type="entry name" value="LigT_PEase"/>
    <property type="match status" value="1"/>
</dbReference>
<accession>A0ABT1CDX4</accession>
<comment type="caution">
    <text evidence="4">The sequence shown here is derived from an EMBL/GenBank/DDBJ whole genome shotgun (WGS) entry which is preliminary data.</text>
</comment>